<dbReference type="Pfam" id="PF00756">
    <property type="entry name" value="Esterase"/>
    <property type="match status" value="1"/>
</dbReference>
<dbReference type="PANTHER" id="PTHR48098">
    <property type="entry name" value="ENTEROCHELIN ESTERASE-RELATED"/>
    <property type="match status" value="1"/>
</dbReference>
<dbReference type="Proteomes" id="UP000275579">
    <property type="component" value="Chromosome"/>
</dbReference>
<dbReference type="GO" id="GO:0008849">
    <property type="term" value="F:enterochelin esterase activity"/>
    <property type="evidence" value="ECO:0007669"/>
    <property type="project" value="InterPro"/>
</dbReference>
<organism evidence="7 8">
    <name type="scientific">Streptomyces lydicus</name>
    <dbReference type="NCBI Taxonomy" id="47763"/>
    <lineage>
        <taxon>Bacteria</taxon>
        <taxon>Bacillati</taxon>
        <taxon>Actinomycetota</taxon>
        <taxon>Actinomycetes</taxon>
        <taxon>Kitasatosporales</taxon>
        <taxon>Streptomycetaceae</taxon>
        <taxon>Streptomyces</taxon>
    </lineage>
</organism>
<evidence type="ECO:0000256" key="3">
    <source>
        <dbReference type="ARBA" id="ARBA00022801"/>
    </source>
</evidence>
<protein>
    <submittedName>
        <fullName evidence="7">Enterochelin esterase</fullName>
    </submittedName>
</protein>
<dbReference type="Gene3D" id="2.60.40.10">
    <property type="entry name" value="Immunoglobulins"/>
    <property type="match status" value="1"/>
</dbReference>
<gene>
    <name evidence="7" type="ORF">DDE74_05015</name>
</gene>
<dbReference type="SUPFAM" id="SSF81296">
    <property type="entry name" value="E set domains"/>
    <property type="match status" value="1"/>
</dbReference>
<dbReference type="InterPro" id="IPR050583">
    <property type="entry name" value="Mycobacterial_A85_antigen"/>
</dbReference>
<dbReference type="InterPro" id="IPR013783">
    <property type="entry name" value="Ig-like_fold"/>
</dbReference>
<dbReference type="InterPro" id="IPR021764">
    <property type="entry name" value="Enterochelin_esterase_N"/>
</dbReference>
<dbReference type="SUPFAM" id="SSF53474">
    <property type="entry name" value="alpha/beta-Hydrolases"/>
    <property type="match status" value="1"/>
</dbReference>
<dbReference type="Gene3D" id="3.40.50.1820">
    <property type="entry name" value="alpha/beta hydrolase"/>
    <property type="match status" value="1"/>
</dbReference>
<sequence length="431" mass="47175">MPSMPVPPQDAPNRPPRLARPDALPWLPEPGFALPSPDGVEDFWADVRRRGTPLVAPDPAGRADHAAVTFLWRGDARTRAVQVLPNKLADPRNPEGNLMARAPGTDIWHWTVRLRHDWRGTYDLFVDEGDGPGPDSPDYWRRLRTQGRADPYNDRRLPRRWGGDPVSYAELPGAPDALDWAPRPGVPRGTVGEHQVPSGHLGSDRRVWLYQPAGGARETAELPVLVLLDGEHWQPRLGVAHLLDNLIADGRIPPLAAVLPDSVDAGTRWAELSCRPEFVAFLTDELLPWMAGRLPVTGDPARTVIAGQSLGGLTAAYAAYSAPHRFGNALAQSGSFWWPDGPEAEWLTGALAAAPRLPVRFWLSFGEQEWVALPAARRLRETLTAAGYDDAVYREFNGGHDYLCWRTELADGLVGLLSPDGAASRTAQTAA</sequence>
<dbReference type="GO" id="GO:0005975">
    <property type="term" value="P:carbohydrate metabolic process"/>
    <property type="evidence" value="ECO:0007669"/>
    <property type="project" value="UniProtKB-ARBA"/>
</dbReference>
<keyword evidence="2" id="KW-0963">Cytoplasm</keyword>
<dbReference type="GO" id="GO:0006826">
    <property type="term" value="P:iron ion transport"/>
    <property type="evidence" value="ECO:0007669"/>
    <property type="project" value="InterPro"/>
</dbReference>
<feature type="region of interest" description="Disordered" evidence="5">
    <location>
        <begin position="1"/>
        <end position="24"/>
    </location>
</feature>
<dbReference type="GO" id="GO:0005506">
    <property type="term" value="F:iron ion binding"/>
    <property type="evidence" value="ECO:0007669"/>
    <property type="project" value="InterPro"/>
</dbReference>
<dbReference type="InterPro" id="IPR014756">
    <property type="entry name" value="Ig_E-set"/>
</dbReference>
<dbReference type="EMBL" id="CP029042">
    <property type="protein sequence ID" value="AZS70375.1"/>
    <property type="molecule type" value="Genomic_DNA"/>
</dbReference>
<evidence type="ECO:0000313" key="8">
    <source>
        <dbReference type="Proteomes" id="UP000275579"/>
    </source>
</evidence>
<accession>A0A3Q9JZR7</accession>
<reference evidence="7 8" key="1">
    <citation type="submission" date="2018-04" db="EMBL/GenBank/DDBJ databases">
        <title>Complete genome sequences of Streptomyces lydicus strain WYEC and characterization of antagonistic properties of biological control agents.</title>
        <authorList>
            <person name="Mariita R.M."/>
            <person name="Sello J.K."/>
        </authorList>
    </citation>
    <scope>NUCLEOTIDE SEQUENCE [LARGE SCALE GENOMIC DNA]</scope>
    <source>
        <strain evidence="7 8">WYEC 108</strain>
    </source>
</reference>
<evidence type="ECO:0000256" key="1">
    <source>
        <dbReference type="ARBA" id="ARBA00004496"/>
    </source>
</evidence>
<keyword evidence="3" id="KW-0378">Hydrolase</keyword>
<evidence type="ECO:0000259" key="6">
    <source>
        <dbReference type="Pfam" id="PF11806"/>
    </source>
</evidence>
<name>A0A3Q9JZR7_9ACTN</name>
<dbReference type="InterPro" id="IPR000801">
    <property type="entry name" value="Esterase-like"/>
</dbReference>
<proteinExistence type="inferred from homology"/>
<feature type="compositionally biased region" description="Pro residues" evidence="5">
    <location>
        <begin position="1"/>
        <end position="15"/>
    </location>
</feature>
<dbReference type="Pfam" id="PF11806">
    <property type="entry name" value="Enterochelin_N"/>
    <property type="match status" value="1"/>
</dbReference>
<comment type="similarity">
    <text evidence="4">Belongs to the Fes family.</text>
</comment>
<evidence type="ECO:0000256" key="5">
    <source>
        <dbReference type="SAM" id="MobiDB-lite"/>
    </source>
</evidence>
<evidence type="ECO:0000256" key="2">
    <source>
        <dbReference type="ARBA" id="ARBA00022490"/>
    </source>
</evidence>
<dbReference type="GO" id="GO:0005737">
    <property type="term" value="C:cytoplasm"/>
    <property type="evidence" value="ECO:0007669"/>
    <property type="project" value="UniProtKB-SubCell"/>
</dbReference>
<feature type="domain" description="Enterochelin esterase N-terminal" evidence="6">
    <location>
        <begin position="67"/>
        <end position="180"/>
    </location>
</feature>
<dbReference type="AlphaFoldDB" id="A0A3Q9JZR7"/>
<evidence type="ECO:0000313" key="7">
    <source>
        <dbReference type="EMBL" id="AZS70375.1"/>
    </source>
</evidence>
<dbReference type="NCBIfam" id="NF007758">
    <property type="entry name" value="PRK10439.1"/>
    <property type="match status" value="1"/>
</dbReference>
<dbReference type="PANTHER" id="PTHR48098:SF3">
    <property type="entry name" value="IRON(III) ENTEROBACTIN ESTERASE"/>
    <property type="match status" value="1"/>
</dbReference>
<evidence type="ECO:0000256" key="4">
    <source>
        <dbReference type="ARBA" id="ARBA00024201"/>
    </source>
</evidence>
<dbReference type="InterPro" id="IPR029058">
    <property type="entry name" value="AB_hydrolase_fold"/>
</dbReference>
<comment type="subcellular location">
    <subcellularLocation>
        <location evidence="1">Cytoplasm</location>
    </subcellularLocation>
</comment>